<dbReference type="Pfam" id="PF11951">
    <property type="entry name" value="Fungal_trans_2"/>
    <property type="match status" value="1"/>
</dbReference>
<dbReference type="EMBL" id="CP044622">
    <property type="protein sequence ID" value="QRD81851.1"/>
    <property type="molecule type" value="Genomic_DNA"/>
</dbReference>
<dbReference type="GO" id="GO:0005634">
    <property type="term" value="C:nucleus"/>
    <property type="evidence" value="ECO:0007669"/>
    <property type="project" value="UniProtKB-SubCell"/>
</dbReference>
<evidence type="ECO:0000256" key="1">
    <source>
        <dbReference type="ARBA" id="ARBA00004123"/>
    </source>
</evidence>
<dbReference type="VEuPathDB" id="FungiDB:F9C07_2207000"/>
<accession>A0A7U2QR85</accession>
<protein>
    <recommendedName>
        <fullName evidence="5">Zn(II)2Cys6 transcription factor</fullName>
    </recommendedName>
</protein>
<dbReference type="GO" id="GO:0045944">
    <property type="term" value="P:positive regulation of transcription by RNA polymerase II"/>
    <property type="evidence" value="ECO:0007669"/>
    <property type="project" value="TreeGrafter"/>
</dbReference>
<dbReference type="GO" id="GO:0000976">
    <property type="term" value="F:transcription cis-regulatory region binding"/>
    <property type="evidence" value="ECO:0007669"/>
    <property type="project" value="TreeGrafter"/>
</dbReference>
<dbReference type="Proteomes" id="UP000596276">
    <property type="component" value="Chromosome 2"/>
</dbReference>
<dbReference type="AlphaFoldDB" id="A0A7U2QR85"/>
<keyword evidence="2" id="KW-0539">Nucleus</keyword>
<organism evidence="3 4">
    <name type="scientific">Aspergillus flavus (strain ATCC 200026 / FGSC A1120 / IAM 13836 / NRRL 3357 / JCM 12722 / SRRC 167)</name>
    <dbReference type="NCBI Taxonomy" id="332952"/>
    <lineage>
        <taxon>Eukaryota</taxon>
        <taxon>Fungi</taxon>
        <taxon>Dikarya</taxon>
        <taxon>Ascomycota</taxon>
        <taxon>Pezizomycotina</taxon>
        <taxon>Eurotiomycetes</taxon>
        <taxon>Eurotiomycetidae</taxon>
        <taxon>Eurotiales</taxon>
        <taxon>Aspergillaceae</taxon>
        <taxon>Aspergillus</taxon>
        <taxon>Aspergillus subgen. Circumdati</taxon>
    </lineage>
</organism>
<gene>
    <name evidence="3" type="ORF">F9C07_2207000</name>
</gene>
<dbReference type="VEuPathDB" id="FungiDB:AFLA_012824"/>
<evidence type="ECO:0000313" key="4">
    <source>
        <dbReference type="Proteomes" id="UP000596276"/>
    </source>
</evidence>
<proteinExistence type="predicted"/>
<evidence type="ECO:0008006" key="5">
    <source>
        <dbReference type="Google" id="ProtNLM"/>
    </source>
</evidence>
<dbReference type="PANTHER" id="PTHR37534:SF4">
    <property type="entry name" value="ZN(II)2CYS6 TRANSCRIPTION FACTOR (EUROFUNG)"/>
    <property type="match status" value="1"/>
</dbReference>
<name>A0A7U2QR85_ASPFN</name>
<reference evidence="4" key="1">
    <citation type="journal article" date="2021" name="G3 (Bethesda)">
        <title>Chromosome assembled and annotated genome sequence of Aspergillus flavus NRRL 3357.</title>
        <authorList>
            <person name="Skerker J.M."/>
            <person name="Pianalto K.M."/>
            <person name="Mondo S.J."/>
            <person name="Yang K."/>
            <person name="Arkin A.P."/>
            <person name="Keller N.P."/>
            <person name="Grigoriev I.V."/>
            <person name="Louise Glass N.L."/>
        </authorList>
    </citation>
    <scope>NUCLEOTIDE SEQUENCE [LARGE SCALE GENOMIC DNA]</scope>
    <source>
        <strain evidence="4">ATCC 200026 / FGSC A1120 / IAM 13836 / NRRL 3357 / JCM 12722 / SRRC 167</strain>
    </source>
</reference>
<keyword evidence="4" id="KW-1185">Reference proteome</keyword>
<comment type="subcellular location">
    <subcellularLocation>
        <location evidence="1">Nucleus</location>
    </subcellularLocation>
</comment>
<evidence type="ECO:0000256" key="2">
    <source>
        <dbReference type="ARBA" id="ARBA00023242"/>
    </source>
</evidence>
<evidence type="ECO:0000313" key="3">
    <source>
        <dbReference type="EMBL" id="QRD81851.1"/>
    </source>
</evidence>
<dbReference type="InterPro" id="IPR021858">
    <property type="entry name" value="Fun_TF"/>
</dbReference>
<dbReference type="PANTHER" id="PTHR37534">
    <property type="entry name" value="TRANSCRIPTIONAL ACTIVATOR PROTEIN UGA3"/>
    <property type="match status" value="1"/>
</dbReference>
<dbReference type="GO" id="GO:0003700">
    <property type="term" value="F:DNA-binding transcription factor activity"/>
    <property type="evidence" value="ECO:0007669"/>
    <property type="project" value="TreeGrafter"/>
</dbReference>
<sequence>MIESASFVAAAMSLASRQLGHIEQRQNSVTLELYQYTIRLLISQDPNKADATVLATCALLCVYEMMASGVSEWRRHLKIFGQLPAGKTTLVPTDFWMDDMSIVSAAADGDTENYCNLAILVFAKIVNLLATFSLSNRMSESEPRASMTVLWNEFQEWYQLRPKQVYPLLRSDYTPSNTLPNVAFTQSSPVCGNTFYHAGCILLLQAGLLTVQARSSQVVGPVWHARELMGISISNVSQNRSSGFPDLLYAVVRLAIFLVREFAAEKILLLKHLALIGRETGWKTSDRAADLRDHGLRSLRLNEVRCYDNRLFKLKVQPHGSTENPDM</sequence>